<dbReference type="OrthoDB" id="448828at2759"/>
<comment type="caution">
    <text evidence="1">The sequence shown here is derived from an EMBL/GenBank/DDBJ whole genome shotgun (WGS) entry which is preliminary data.</text>
</comment>
<protein>
    <submittedName>
        <fullName evidence="1">XI-F protein</fullName>
    </submittedName>
</protein>
<proteinExistence type="predicted"/>
<evidence type="ECO:0000313" key="2">
    <source>
        <dbReference type="Proteomes" id="UP000604046"/>
    </source>
</evidence>
<evidence type="ECO:0000313" key="1">
    <source>
        <dbReference type="EMBL" id="CAE7612169.1"/>
    </source>
</evidence>
<gene>
    <name evidence="1" type="primary">XI-F</name>
    <name evidence="1" type="ORF">SNAT2548_LOCUS34805</name>
</gene>
<reference evidence="1" key="1">
    <citation type="submission" date="2021-02" db="EMBL/GenBank/DDBJ databases">
        <authorList>
            <person name="Dougan E. K."/>
            <person name="Rhodes N."/>
            <person name="Thang M."/>
            <person name="Chan C."/>
        </authorList>
    </citation>
    <scope>NUCLEOTIDE SEQUENCE</scope>
</reference>
<organism evidence="1 2">
    <name type="scientific">Symbiodinium natans</name>
    <dbReference type="NCBI Taxonomy" id="878477"/>
    <lineage>
        <taxon>Eukaryota</taxon>
        <taxon>Sar</taxon>
        <taxon>Alveolata</taxon>
        <taxon>Dinophyceae</taxon>
        <taxon>Suessiales</taxon>
        <taxon>Symbiodiniaceae</taxon>
        <taxon>Symbiodinium</taxon>
    </lineage>
</organism>
<keyword evidence="2" id="KW-1185">Reference proteome</keyword>
<dbReference type="Proteomes" id="UP000604046">
    <property type="component" value="Unassembled WGS sequence"/>
</dbReference>
<dbReference type="EMBL" id="CAJNDS010002830">
    <property type="protein sequence ID" value="CAE7612169.1"/>
    <property type="molecule type" value="Genomic_DNA"/>
</dbReference>
<name>A0A812V6D5_9DINO</name>
<dbReference type="AlphaFoldDB" id="A0A812V6D5"/>
<accession>A0A812V6D5</accession>
<sequence>MKDKHILQNQHVAVRNRPKYVDAVITPTVLFSWHTLPLTQKQLHDLNIVQRRMLRSIVGWRRVDGEAWSDTMMRVRPATSAGVVPARPPSPDIDWRHMLR</sequence>